<dbReference type="InterPro" id="IPR043749">
    <property type="entry name" value="DUF5694"/>
</dbReference>
<evidence type="ECO:0000313" key="2">
    <source>
        <dbReference type="EMBL" id="MWG34627.1"/>
    </source>
</evidence>
<accession>A0A6B0GLP4</accession>
<proteinExistence type="predicted"/>
<dbReference type="AlphaFoldDB" id="A0A6B0GLP4"/>
<organism evidence="2 3">
    <name type="scientific">Halomarina oriensis</name>
    <dbReference type="NCBI Taxonomy" id="671145"/>
    <lineage>
        <taxon>Archaea</taxon>
        <taxon>Methanobacteriati</taxon>
        <taxon>Methanobacteriota</taxon>
        <taxon>Stenosarchaea group</taxon>
        <taxon>Halobacteria</taxon>
        <taxon>Halobacteriales</taxon>
        <taxon>Natronomonadaceae</taxon>
        <taxon>Halomarina</taxon>
    </lineage>
</organism>
<reference evidence="2 3" key="1">
    <citation type="submission" date="2019-12" db="EMBL/GenBank/DDBJ databases">
        <title>Halocatena pleomorpha gen. nov. sp. nov., an extremely halophilic archaeon of family Halobacteriaceae isolated from saltpan soil.</title>
        <authorList>
            <person name="Pal Y."/>
            <person name="Verma A."/>
            <person name="Krishnamurthi S."/>
            <person name="Kumar P."/>
        </authorList>
    </citation>
    <scope>NUCLEOTIDE SEQUENCE [LARGE SCALE GENOMIC DNA]</scope>
    <source>
        <strain evidence="2 3">JCM 16495</strain>
    </source>
</reference>
<dbReference type="OrthoDB" id="289926at2157"/>
<name>A0A6B0GLP4_9EURY</name>
<evidence type="ECO:0000313" key="3">
    <source>
        <dbReference type="Proteomes" id="UP000451471"/>
    </source>
</evidence>
<gene>
    <name evidence="2" type="ORF">GQS65_09020</name>
</gene>
<dbReference type="EMBL" id="WSZK01000015">
    <property type="protein sequence ID" value="MWG34627.1"/>
    <property type="molecule type" value="Genomic_DNA"/>
</dbReference>
<comment type="caution">
    <text evidence="2">The sequence shown here is derived from an EMBL/GenBank/DDBJ whole genome shotgun (WGS) entry which is preliminary data.</text>
</comment>
<evidence type="ECO:0000256" key="1">
    <source>
        <dbReference type="SAM" id="MobiDB-lite"/>
    </source>
</evidence>
<dbReference type="Proteomes" id="UP000451471">
    <property type="component" value="Unassembled WGS sequence"/>
</dbReference>
<dbReference type="Pfam" id="PF18950">
    <property type="entry name" value="DUF5694"/>
    <property type="match status" value="1"/>
</dbReference>
<sequence>MGSMDESSYTPWPEPHPNQTRVMLLGTYHMSNPEQDTVNVEADDVLTAERQRELRELADRLEQWEPHRVAVEMPYDRQDEVDTEYEEYRTGERQYDQEGRNEVVQVGYRQADRLGHEFVAAIDERPPDPEDDPFDDRDVDATRKRDVPLPDVGAMRREVDERLSESTIPEYHAWMNTEDELRANHDLMFDAGVRADPDDQFGSPVALAFWYDRNLRLVHHCWRTMAEDDDRILLVAGAGHVRVLRHLFDETPMFCPVSPRPYLPSAP</sequence>
<keyword evidence="3" id="KW-1185">Reference proteome</keyword>
<feature type="compositionally biased region" description="Acidic residues" evidence="1">
    <location>
        <begin position="129"/>
        <end position="138"/>
    </location>
</feature>
<feature type="region of interest" description="Disordered" evidence="1">
    <location>
        <begin position="121"/>
        <end position="143"/>
    </location>
</feature>
<protein>
    <recommendedName>
        <fullName evidence="4">Haem-binding uptake Tiki superfamily ChaN domain-containing protein</fullName>
    </recommendedName>
</protein>
<evidence type="ECO:0008006" key="4">
    <source>
        <dbReference type="Google" id="ProtNLM"/>
    </source>
</evidence>